<keyword evidence="2" id="KW-0472">Membrane</keyword>
<feature type="region of interest" description="Disordered" evidence="1">
    <location>
        <begin position="121"/>
        <end position="153"/>
    </location>
</feature>
<feature type="compositionally biased region" description="Low complexity" evidence="1">
    <location>
        <begin position="125"/>
        <end position="135"/>
    </location>
</feature>
<evidence type="ECO:0000256" key="1">
    <source>
        <dbReference type="SAM" id="MobiDB-lite"/>
    </source>
</evidence>
<evidence type="ECO:0000313" key="5">
    <source>
        <dbReference type="Proteomes" id="UP000449547"/>
    </source>
</evidence>
<dbReference type="Proteomes" id="UP000449547">
    <property type="component" value="Unassembled WGS sequence"/>
</dbReference>
<dbReference type="OrthoDB" id="5319015at2759"/>
<dbReference type="AlphaFoldDB" id="A0A642UL60"/>
<dbReference type="GeneID" id="54782639"/>
<dbReference type="Pfam" id="PF23868">
    <property type="entry name" value="Mmc1_C"/>
    <property type="match status" value="1"/>
</dbReference>
<keyword evidence="5" id="KW-1185">Reference proteome</keyword>
<organism evidence="4 5">
    <name type="scientific">Diutina rugosa</name>
    <name type="common">Yeast</name>
    <name type="synonym">Candida rugosa</name>
    <dbReference type="NCBI Taxonomy" id="5481"/>
    <lineage>
        <taxon>Eukaryota</taxon>
        <taxon>Fungi</taxon>
        <taxon>Dikarya</taxon>
        <taxon>Ascomycota</taxon>
        <taxon>Saccharomycotina</taxon>
        <taxon>Pichiomycetes</taxon>
        <taxon>Debaryomycetaceae</taxon>
        <taxon>Diutina</taxon>
    </lineage>
</organism>
<dbReference type="PANTHER" id="PTHR38644:SF1">
    <property type="entry name" value="EXPRESSED PROTEIN"/>
    <property type="match status" value="1"/>
</dbReference>
<protein>
    <recommendedName>
        <fullName evidence="3">Mmc1 C-terminal domain-containing protein</fullName>
    </recommendedName>
</protein>
<sequence>MLLPTRFGHGRHASATRFIRLLTTDAVPAFATYRHWFPKDTTTLAQMESYARLAGGEDKHTVQVGVVYDSPQCQQLSKMVPVLLADPLAAGSRRWFETVATRDHTQNHTFIYNTAQSPVLSANPDSAEASESSDSVHAVFRRSPDQPEDNSGAEVFMVPSPILSSVYRTRWPDEPPATTEANNISLTEINNVDAADLTKFDYLIRVTRQFTPRPLPPQLAQRVLLTVVDNAEFTPPSIESTPAVWDPSSDQHVVKINSQLAYDGIEDYYIQGPKAGHQFADATRMSNLYQLLKAVGWFSRTEVLRGWLLEEITKGVSGQQTTVDELDTLSAKLSREDVAKFSEGVHHELQYEFAPATTKFFNKQLSWWRLYYKNDNVEYDLKDFFQEHFMPKSIEHYNYMRGHIASAMQNQPYGEYHPVAAENPLAELKSDLLQNQIADEVQPQVYRILSRAFIQYQLPITVLAIAGYLYTGLSANASVAIGLLGWVVGFNHVSRDWLKFSRQWLDQLFERVRVTAGRDCVDHGLLEEVKDCYQQEVAMRDAKQSVLSEISNLKP</sequence>
<evidence type="ECO:0000256" key="2">
    <source>
        <dbReference type="SAM" id="Phobius"/>
    </source>
</evidence>
<feature type="domain" description="Mmc1 C-terminal" evidence="3">
    <location>
        <begin position="336"/>
        <end position="513"/>
    </location>
</feature>
<comment type="caution">
    <text evidence="4">The sequence shown here is derived from an EMBL/GenBank/DDBJ whole genome shotgun (WGS) entry which is preliminary data.</text>
</comment>
<dbReference type="OMA" id="AFVYYQL"/>
<gene>
    <name evidence="4" type="ORF">DIURU_003988</name>
</gene>
<dbReference type="VEuPathDB" id="FungiDB:DIURU_003988"/>
<dbReference type="PANTHER" id="PTHR38644">
    <property type="entry name" value="EXPRESSED PROTEIN"/>
    <property type="match status" value="1"/>
</dbReference>
<dbReference type="EMBL" id="SWFT01000117">
    <property type="protein sequence ID" value="KAA8900040.1"/>
    <property type="molecule type" value="Genomic_DNA"/>
</dbReference>
<proteinExistence type="predicted"/>
<accession>A0A642UL60</accession>
<keyword evidence="2" id="KW-1133">Transmembrane helix</keyword>
<keyword evidence="2" id="KW-0812">Transmembrane</keyword>
<dbReference type="RefSeq" id="XP_034011207.1">
    <property type="nucleotide sequence ID" value="XM_034156810.1"/>
</dbReference>
<evidence type="ECO:0000313" key="4">
    <source>
        <dbReference type="EMBL" id="KAA8900040.1"/>
    </source>
</evidence>
<evidence type="ECO:0000259" key="3">
    <source>
        <dbReference type="Pfam" id="PF23868"/>
    </source>
</evidence>
<reference evidence="4 5" key="1">
    <citation type="submission" date="2019-07" db="EMBL/GenBank/DDBJ databases">
        <title>Genome assembly of two rare yeast pathogens: Diutina rugosa and Trichomonascus ciferrii.</title>
        <authorList>
            <person name="Mixao V."/>
            <person name="Saus E."/>
            <person name="Hansen A."/>
            <person name="Lass-Flor C."/>
            <person name="Gabaldon T."/>
        </authorList>
    </citation>
    <scope>NUCLEOTIDE SEQUENCE [LARGE SCALE GENOMIC DNA]</scope>
    <source>
        <strain evidence="4 5">CBS 613</strain>
    </source>
</reference>
<dbReference type="InterPro" id="IPR056196">
    <property type="entry name" value="Mmc1_C"/>
</dbReference>
<name>A0A642UL60_DIURU</name>
<feature type="transmembrane region" description="Helical" evidence="2">
    <location>
        <begin position="477"/>
        <end position="494"/>
    </location>
</feature>